<dbReference type="PROSITE" id="PS01306">
    <property type="entry name" value="UPF0054"/>
    <property type="match status" value="1"/>
</dbReference>
<keyword evidence="6" id="KW-0378">Hydrolase</keyword>
<dbReference type="AlphaFoldDB" id="A0AAJ7SPW9"/>
<dbReference type="Proteomes" id="UP001318040">
    <property type="component" value="Chromosome 4"/>
</dbReference>
<dbReference type="SUPFAM" id="SSF55486">
    <property type="entry name" value="Metalloproteases ('zincins'), catalytic domain"/>
    <property type="match status" value="1"/>
</dbReference>
<accession>A0AAJ7SPW9</accession>
<proteinExistence type="inferred from homology"/>
<gene>
    <name evidence="9" type="primary">YBEY</name>
</gene>
<name>A0AAJ7SPW9_PETMA</name>
<evidence type="ECO:0000313" key="9">
    <source>
        <dbReference type="RefSeq" id="XP_032802473.1"/>
    </source>
</evidence>
<dbReference type="NCBIfam" id="TIGR00043">
    <property type="entry name" value="rRNA maturation RNase YbeY"/>
    <property type="match status" value="1"/>
</dbReference>
<dbReference type="RefSeq" id="XP_032802473.1">
    <property type="nucleotide sequence ID" value="XM_032946582.1"/>
</dbReference>
<dbReference type="GO" id="GO:0006364">
    <property type="term" value="P:rRNA processing"/>
    <property type="evidence" value="ECO:0007669"/>
    <property type="project" value="InterPro"/>
</dbReference>
<dbReference type="Gene3D" id="3.40.390.30">
    <property type="entry name" value="Metalloproteases ('zincins'), catalytic domain"/>
    <property type="match status" value="1"/>
</dbReference>
<dbReference type="Pfam" id="PF02130">
    <property type="entry name" value="YbeY"/>
    <property type="match status" value="1"/>
</dbReference>
<organism evidence="8 9">
    <name type="scientific">Petromyzon marinus</name>
    <name type="common">Sea lamprey</name>
    <dbReference type="NCBI Taxonomy" id="7757"/>
    <lineage>
        <taxon>Eukaryota</taxon>
        <taxon>Metazoa</taxon>
        <taxon>Chordata</taxon>
        <taxon>Craniata</taxon>
        <taxon>Vertebrata</taxon>
        <taxon>Cyclostomata</taxon>
        <taxon>Hyperoartia</taxon>
        <taxon>Petromyzontiformes</taxon>
        <taxon>Petromyzontidae</taxon>
        <taxon>Petromyzon</taxon>
    </lineage>
</organism>
<dbReference type="GO" id="GO:0046872">
    <property type="term" value="F:metal ion binding"/>
    <property type="evidence" value="ECO:0007669"/>
    <property type="project" value="UniProtKB-KW"/>
</dbReference>
<protein>
    <submittedName>
        <fullName evidence="9">Endoribonuclease YbeY isoform X2</fullName>
    </submittedName>
</protein>
<comment type="cofactor">
    <cofactor evidence="1">
        <name>Zn(2+)</name>
        <dbReference type="ChEBI" id="CHEBI:29105"/>
    </cofactor>
</comment>
<dbReference type="InterPro" id="IPR023091">
    <property type="entry name" value="MetalPrtase_cat_dom_sf_prd"/>
</dbReference>
<keyword evidence="4" id="KW-0479">Metal-binding</keyword>
<dbReference type="PANTHER" id="PTHR46986">
    <property type="entry name" value="ENDORIBONUCLEASE YBEY, CHLOROPLASTIC"/>
    <property type="match status" value="1"/>
</dbReference>
<evidence type="ECO:0000256" key="2">
    <source>
        <dbReference type="ARBA" id="ARBA00010875"/>
    </source>
</evidence>
<dbReference type="InterPro" id="IPR002036">
    <property type="entry name" value="YbeY"/>
</dbReference>
<evidence type="ECO:0000256" key="1">
    <source>
        <dbReference type="ARBA" id="ARBA00001947"/>
    </source>
</evidence>
<keyword evidence="5" id="KW-0255">Endonuclease</keyword>
<evidence type="ECO:0000256" key="4">
    <source>
        <dbReference type="ARBA" id="ARBA00022723"/>
    </source>
</evidence>
<dbReference type="PANTHER" id="PTHR46986:SF1">
    <property type="entry name" value="ENDORIBONUCLEASE YBEY, CHLOROPLASTIC"/>
    <property type="match status" value="1"/>
</dbReference>
<comment type="similarity">
    <text evidence="2">Belongs to the endoribonuclease YbeY family.</text>
</comment>
<sequence length="190" mass="20843">MAVVSGGMSVLIRNAQALVPVSRSRLRRDAELLLRVLLVTGRSAPPPPPRRLLLSALCVSSRRIRNLNLHYRGEDRATDVLAFPYAQVVAPGVLPEAKDGADDSLMDSLGDVNLGDVYLGVSYIQQSLRAGERFHDALTVTLLHGMCHLLGYTHDTMADWKQMYEKESEVLLEYGRNTGITLAPLTAGTF</sequence>
<evidence type="ECO:0000256" key="7">
    <source>
        <dbReference type="ARBA" id="ARBA00022833"/>
    </source>
</evidence>
<dbReference type="InterPro" id="IPR020549">
    <property type="entry name" value="YbeY_CS"/>
</dbReference>
<evidence type="ECO:0000256" key="3">
    <source>
        <dbReference type="ARBA" id="ARBA00022722"/>
    </source>
</evidence>
<evidence type="ECO:0000256" key="6">
    <source>
        <dbReference type="ARBA" id="ARBA00022801"/>
    </source>
</evidence>
<dbReference type="HAMAP" id="MF_00009">
    <property type="entry name" value="Endoribonucl_YbeY"/>
    <property type="match status" value="1"/>
</dbReference>
<dbReference type="GO" id="GO:0004519">
    <property type="term" value="F:endonuclease activity"/>
    <property type="evidence" value="ECO:0007669"/>
    <property type="project" value="UniProtKB-KW"/>
</dbReference>
<keyword evidence="7" id="KW-0862">Zinc</keyword>
<evidence type="ECO:0000256" key="5">
    <source>
        <dbReference type="ARBA" id="ARBA00022759"/>
    </source>
</evidence>
<keyword evidence="3" id="KW-0540">Nuclease</keyword>
<dbReference type="GO" id="GO:0004222">
    <property type="term" value="F:metalloendopeptidase activity"/>
    <property type="evidence" value="ECO:0007669"/>
    <property type="project" value="InterPro"/>
</dbReference>
<keyword evidence="8" id="KW-1185">Reference proteome</keyword>
<dbReference type="GeneID" id="116938858"/>
<evidence type="ECO:0000313" key="8">
    <source>
        <dbReference type="Proteomes" id="UP001318040"/>
    </source>
</evidence>
<reference evidence="9" key="1">
    <citation type="submission" date="2025-08" db="UniProtKB">
        <authorList>
            <consortium name="RefSeq"/>
        </authorList>
    </citation>
    <scope>IDENTIFICATION</scope>
    <source>
        <tissue evidence="9">Sperm</tissue>
    </source>
</reference>
<dbReference type="CTD" id="54059"/>